<sequence length="113" mass="11334">MSSSPSPEAAAGNSSSSFPATLAACHLSLSPGGRRSTSSPSLNPHPPSPFCHCTPPPLLSYSTAPPSSGLDLMAWLGRTGSGHLETALDRSGEGEVEVVVLTVPLIAAALGRG</sequence>
<keyword evidence="3" id="KW-1185">Reference proteome</keyword>
<dbReference type="EMBL" id="SPHZ02000011">
    <property type="protein sequence ID" value="KAF0893679.1"/>
    <property type="molecule type" value="Genomic_DNA"/>
</dbReference>
<reference evidence="2 3" key="1">
    <citation type="submission" date="2019-11" db="EMBL/GenBank/DDBJ databases">
        <title>Whole genome sequence of Oryza granulata.</title>
        <authorList>
            <person name="Li W."/>
        </authorList>
    </citation>
    <scope>NUCLEOTIDE SEQUENCE [LARGE SCALE GENOMIC DNA]</scope>
    <source>
        <strain evidence="3">cv. Menghai</strain>
        <tissue evidence="2">Leaf</tissue>
    </source>
</reference>
<accession>A0A6G1C094</accession>
<feature type="region of interest" description="Disordered" evidence="1">
    <location>
        <begin position="29"/>
        <end position="49"/>
    </location>
</feature>
<protein>
    <submittedName>
        <fullName evidence="2">Uncharacterized protein</fullName>
    </submittedName>
</protein>
<gene>
    <name evidence="2" type="ORF">E2562_028086</name>
</gene>
<feature type="compositionally biased region" description="Low complexity" evidence="1">
    <location>
        <begin position="29"/>
        <end position="42"/>
    </location>
</feature>
<comment type="caution">
    <text evidence="2">The sequence shown here is derived from an EMBL/GenBank/DDBJ whole genome shotgun (WGS) entry which is preliminary data.</text>
</comment>
<organism evidence="2 3">
    <name type="scientific">Oryza meyeriana var. granulata</name>
    <dbReference type="NCBI Taxonomy" id="110450"/>
    <lineage>
        <taxon>Eukaryota</taxon>
        <taxon>Viridiplantae</taxon>
        <taxon>Streptophyta</taxon>
        <taxon>Embryophyta</taxon>
        <taxon>Tracheophyta</taxon>
        <taxon>Spermatophyta</taxon>
        <taxon>Magnoliopsida</taxon>
        <taxon>Liliopsida</taxon>
        <taxon>Poales</taxon>
        <taxon>Poaceae</taxon>
        <taxon>BOP clade</taxon>
        <taxon>Oryzoideae</taxon>
        <taxon>Oryzeae</taxon>
        <taxon>Oryzinae</taxon>
        <taxon>Oryza</taxon>
        <taxon>Oryza meyeriana</taxon>
    </lineage>
</organism>
<dbReference type="AlphaFoldDB" id="A0A6G1C094"/>
<dbReference type="Proteomes" id="UP000479710">
    <property type="component" value="Unassembled WGS sequence"/>
</dbReference>
<evidence type="ECO:0000313" key="3">
    <source>
        <dbReference type="Proteomes" id="UP000479710"/>
    </source>
</evidence>
<evidence type="ECO:0000256" key="1">
    <source>
        <dbReference type="SAM" id="MobiDB-lite"/>
    </source>
</evidence>
<proteinExistence type="predicted"/>
<evidence type="ECO:0000313" key="2">
    <source>
        <dbReference type="EMBL" id="KAF0893679.1"/>
    </source>
</evidence>
<name>A0A6G1C094_9ORYZ</name>